<dbReference type="Proteomes" id="UP000762676">
    <property type="component" value="Unassembled WGS sequence"/>
</dbReference>
<dbReference type="AlphaFoldDB" id="A0AAV4JDH4"/>
<comment type="caution">
    <text evidence="2">The sequence shown here is derived from an EMBL/GenBank/DDBJ whole genome shotgun (WGS) entry which is preliminary data.</text>
</comment>
<sequence>MVGPVWVIVPGDKTFHIMVGGREEIISTDRWKPAHVDLTGPVPVAQSPRRGRPPLEPAEPATQERPPQLESSLSHHHFRSTRSPALWPSGKDIRSEIGRCVVRSPAESNQGL</sequence>
<proteinExistence type="predicted"/>
<keyword evidence="3" id="KW-1185">Reference proteome</keyword>
<feature type="region of interest" description="Disordered" evidence="1">
    <location>
        <begin position="37"/>
        <end position="91"/>
    </location>
</feature>
<accession>A0AAV4JDH4</accession>
<protein>
    <submittedName>
        <fullName evidence="2">Pol polyprotein</fullName>
    </submittedName>
</protein>
<reference evidence="2 3" key="1">
    <citation type="journal article" date="2021" name="Elife">
        <title>Chloroplast acquisition without the gene transfer in kleptoplastic sea slugs, Plakobranchus ocellatus.</title>
        <authorList>
            <person name="Maeda T."/>
            <person name="Takahashi S."/>
            <person name="Yoshida T."/>
            <person name="Shimamura S."/>
            <person name="Takaki Y."/>
            <person name="Nagai Y."/>
            <person name="Toyoda A."/>
            <person name="Suzuki Y."/>
            <person name="Arimoto A."/>
            <person name="Ishii H."/>
            <person name="Satoh N."/>
            <person name="Nishiyama T."/>
            <person name="Hasebe M."/>
            <person name="Maruyama T."/>
            <person name="Minagawa J."/>
            <person name="Obokata J."/>
            <person name="Shigenobu S."/>
        </authorList>
    </citation>
    <scope>NUCLEOTIDE SEQUENCE [LARGE SCALE GENOMIC DNA]</scope>
</reference>
<name>A0AAV4JDH4_9GAST</name>
<evidence type="ECO:0000256" key="1">
    <source>
        <dbReference type="SAM" id="MobiDB-lite"/>
    </source>
</evidence>
<dbReference type="EMBL" id="BMAT01006842">
    <property type="protein sequence ID" value="GFS20879.1"/>
    <property type="molecule type" value="Genomic_DNA"/>
</dbReference>
<gene>
    <name evidence="2" type="ORF">ElyMa_003324700</name>
</gene>
<evidence type="ECO:0000313" key="3">
    <source>
        <dbReference type="Proteomes" id="UP000762676"/>
    </source>
</evidence>
<organism evidence="2 3">
    <name type="scientific">Elysia marginata</name>
    <dbReference type="NCBI Taxonomy" id="1093978"/>
    <lineage>
        <taxon>Eukaryota</taxon>
        <taxon>Metazoa</taxon>
        <taxon>Spiralia</taxon>
        <taxon>Lophotrochozoa</taxon>
        <taxon>Mollusca</taxon>
        <taxon>Gastropoda</taxon>
        <taxon>Heterobranchia</taxon>
        <taxon>Euthyneura</taxon>
        <taxon>Panpulmonata</taxon>
        <taxon>Sacoglossa</taxon>
        <taxon>Placobranchoidea</taxon>
        <taxon>Plakobranchidae</taxon>
        <taxon>Elysia</taxon>
    </lineage>
</organism>
<evidence type="ECO:0000313" key="2">
    <source>
        <dbReference type="EMBL" id="GFS20879.1"/>
    </source>
</evidence>